<evidence type="ECO:0000259" key="1">
    <source>
        <dbReference type="Pfam" id="PF09977"/>
    </source>
</evidence>
<feature type="domain" description="DUF2134" evidence="1">
    <location>
        <begin position="50"/>
        <end position="148"/>
    </location>
</feature>
<reference evidence="2 3" key="1">
    <citation type="submission" date="2017-07" db="EMBL/GenBank/DDBJ databases">
        <title>Sandarakinorhabdus cyanobacteriorum sp. nov., a novel bacterium isolated from cyanobacterial aggregates in a eutrophic lake.</title>
        <authorList>
            <person name="Cai H."/>
        </authorList>
    </citation>
    <scope>NUCLEOTIDE SEQUENCE [LARGE SCALE GENOMIC DNA]</scope>
    <source>
        <strain evidence="2 3">TH057</strain>
    </source>
</reference>
<gene>
    <name evidence="2" type="ORF">CHU93_08835</name>
</gene>
<name>A0A255YHP2_9SPHN</name>
<accession>A0A255YHP2</accession>
<dbReference type="Pfam" id="PF09977">
    <property type="entry name" value="Tad_C"/>
    <property type="match status" value="1"/>
</dbReference>
<sequence length="307" mass="31495">MMRALARARRGSMAPVLALALPVLTAAVGFAIDGAFLQLARTRLQVAADAAAAAASRQLHTSSAAQAEAARVAALNLPTASHGMVVAESDVEPGRWDNSAGSFTPATSNLNAVRVTTRYASANGNAHRLLFGGILGLESMDLSASATALCPSNPTLSLIGSTLPQRTAVVTMGQACSPGSGMTGTCYFATPDGNPIVRVDNWNAAQIIITVRIVSPIRFAGTFTFTAPAAGQFWVVVPGVRMNSAASGAPVENIVFRLQSSLPVVPSNRINTTGTATYNNRFNTSPNLPGSALCATSAQAAASRLVG</sequence>
<organism evidence="2 3">
    <name type="scientific">Sandarakinorhabdus cyanobacteriorum</name>
    <dbReference type="NCBI Taxonomy" id="1981098"/>
    <lineage>
        <taxon>Bacteria</taxon>
        <taxon>Pseudomonadati</taxon>
        <taxon>Pseudomonadota</taxon>
        <taxon>Alphaproteobacteria</taxon>
        <taxon>Sphingomonadales</taxon>
        <taxon>Sphingosinicellaceae</taxon>
        <taxon>Sandarakinorhabdus</taxon>
    </lineage>
</organism>
<dbReference type="EMBL" id="NOXT01000108">
    <property type="protein sequence ID" value="OYQ28787.1"/>
    <property type="molecule type" value="Genomic_DNA"/>
</dbReference>
<protein>
    <recommendedName>
        <fullName evidence="1">DUF2134 domain-containing protein</fullName>
    </recommendedName>
</protein>
<dbReference type="Proteomes" id="UP000216991">
    <property type="component" value="Unassembled WGS sequence"/>
</dbReference>
<dbReference type="InterPro" id="IPR018705">
    <property type="entry name" value="DUF2134_membrane"/>
</dbReference>
<proteinExistence type="predicted"/>
<comment type="caution">
    <text evidence="2">The sequence shown here is derived from an EMBL/GenBank/DDBJ whole genome shotgun (WGS) entry which is preliminary data.</text>
</comment>
<dbReference type="AlphaFoldDB" id="A0A255YHP2"/>
<evidence type="ECO:0000313" key="2">
    <source>
        <dbReference type="EMBL" id="OYQ28787.1"/>
    </source>
</evidence>
<keyword evidence="3" id="KW-1185">Reference proteome</keyword>
<evidence type="ECO:0000313" key="3">
    <source>
        <dbReference type="Proteomes" id="UP000216991"/>
    </source>
</evidence>
<dbReference type="RefSeq" id="WP_094473723.1">
    <property type="nucleotide sequence ID" value="NZ_NOXT01000108.1"/>
</dbReference>